<reference evidence="4" key="2">
    <citation type="journal article" date="2023" name="Plants (Basel)">
        <title>Annotation of the Turnera subulata (Passifloraceae) Draft Genome Reveals the S-Locus Evolved after the Divergence of Turneroideae from Passifloroideae in a Stepwise Manner.</title>
        <authorList>
            <person name="Henning P.M."/>
            <person name="Roalson E.H."/>
            <person name="Mir W."/>
            <person name="McCubbin A.G."/>
            <person name="Shore J.S."/>
        </authorList>
    </citation>
    <scope>NUCLEOTIDE SEQUENCE</scope>
    <source>
        <strain evidence="4">F60SS</strain>
    </source>
</reference>
<feature type="domain" description="CCHC-type" evidence="3">
    <location>
        <begin position="208"/>
        <end position="221"/>
    </location>
</feature>
<protein>
    <recommendedName>
        <fullName evidence="3">CCHC-type domain-containing protein</fullName>
    </recommendedName>
</protein>
<comment type="caution">
    <text evidence="4">The sequence shown here is derived from an EMBL/GenBank/DDBJ whole genome shotgun (WGS) entry which is preliminary data.</text>
</comment>
<proteinExistence type="predicted"/>
<evidence type="ECO:0000256" key="1">
    <source>
        <dbReference type="PROSITE-ProRule" id="PRU00047"/>
    </source>
</evidence>
<dbReference type="GO" id="GO:0008270">
    <property type="term" value="F:zinc ion binding"/>
    <property type="evidence" value="ECO:0007669"/>
    <property type="project" value="UniProtKB-KW"/>
</dbReference>
<dbReference type="PANTHER" id="PTHR31286">
    <property type="entry name" value="GLYCINE-RICH CELL WALL STRUCTURAL PROTEIN 1.8-LIKE"/>
    <property type="match status" value="1"/>
</dbReference>
<dbReference type="Pfam" id="PF14111">
    <property type="entry name" value="DUF4283"/>
    <property type="match status" value="1"/>
</dbReference>
<dbReference type="GO" id="GO:0003676">
    <property type="term" value="F:nucleic acid binding"/>
    <property type="evidence" value="ECO:0007669"/>
    <property type="project" value="InterPro"/>
</dbReference>
<dbReference type="InterPro" id="IPR040256">
    <property type="entry name" value="At4g02000-like"/>
</dbReference>
<dbReference type="Proteomes" id="UP001141552">
    <property type="component" value="Unassembled WGS sequence"/>
</dbReference>
<dbReference type="AlphaFoldDB" id="A0A9Q0J2C0"/>
<dbReference type="InterPro" id="IPR025558">
    <property type="entry name" value="DUF4283"/>
</dbReference>
<keyword evidence="1" id="KW-0479">Metal-binding</keyword>
<feature type="region of interest" description="Disordered" evidence="2">
    <location>
        <begin position="426"/>
        <end position="457"/>
    </location>
</feature>
<feature type="region of interest" description="Disordered" evidence="2">
    <location>
        <begin position="318"/>
        <end position="338"/>
    </location>
</feature>
<organism evidence="4 5">
    <name type="scientific">Turnera subulata</name>
    <dbReference type="NCBI Taxonomy" id="218843"/>
    <lineage>
        <taxon>Eukaryota</taxon>
        <taxon>Viridiplantae</taxon>
        <taxon>Streptophyta</taxon>
        <taxon>Embryophyta</taxon>
        <taxon>Tracheophyta</taxon>
        <taxon>Spermatophyta</taxon>
        <taxon>Magnoliopsida</taxon>
        <taxon>eudicotyledons</taxon>
        <taxon>Gunneridae</taxon>
        <taxon>Pentapetalae</taxon>
        <taxon>rosids</taxon>
        <taxon>fabids</taxon>
        <taxon>Malpighiales</taxon>
        <taxon>Passifloraceae</taxon>
        <taxon>Turnera</taxon>
    </lineage>
</organism>
<sequence length="457" mass="50736">MGAQDIELALKPRCVKAGNNSEEEGIGSAIANLLAKTILIIRVVTNRDFKPGQIQNALKKRWGCKGDVFFTEKGFNNFLVCFEREAEQVAVLSSAPWTVYGYHVIIRKWPPHLTLEQVDLSRTIFWIQVFGLPMELMTEENAEAIGKSLAGLEEIDSSLENIIGKESMFRIKVGVDVNKPLVTGFFYKDEEGLRRCVRFRYEGLEEFCYHCGIMGHITTRCIDQASGSLKQEVEFLCKIPKRKFEEGGSSCAWIPKRVTQDADLGNISNQANQIEAFIPSEQIPEACEGLETAVVTKATHLNPLSNANYSELQIQKQVGSGVKRRREQEDVGPSSKKVKTLGLEKGTSAPQLTSPVDHLMTQNSAGPTNYVDQAHTLDFIPVPQSNRRWKQMARSRINDPTPVLGLEDLEANTDIRPDLRISTQVEAGGSPCVGDSDDFIPSNEKAVVASPKPREGQ</sequence>
<name>A0A9Q0J2C0_9ROSI</name>
<evidence type="ECO:0000259" key="3">
    <source>
        <dbReference type="PROSITE" id="PS50158"/>
    </source>
</evidence>
<dbReference type="InterPro" id="IPR025836">
    <property type="entry name" value="Zn_knuckle_CX2CX4HX4C"/>
</dbReference>
<dbReference type="InterPro" id="IPR001878">
    <property type="entry name" value="Znf_CCHC"/>
</dbReference>
<dbReference type="EMBL" id="JAKUCV010006511">
    <property type="protein sequence ID" value="KAJ4827026.1"/>
    <property type="molecule type" value="Genomic_DNA"/>
</dbReference>
<reference evidence="4" key="1">
    <citation type="submission" date="2022-02" db="EMBL/GenBank/DDBJ databases">
        <authorList>
            <person name="Henning P.M."/>
            <person name="McCubbin A.G."/>
            <person name="Shore J.S."/>
        </authorList>
    </citation>
    <scope>NUCLEOTIDE SEQUENCE</scope>
    <source>
        <strain evidence="4">F60SS</strain>
        <tissue evidence="4">Leaves</tissue>
    </source>
</reference>
<keyword evidence="1" id="KW-0862">Zinc</keyword>
<evidence type="ECO:0000313" key="4">
    <source>
        <dbReference type="EMBL" id="KAJ4827026.1"/>
    </source>
</evidence>
<evidence type="ECO:0000256" key="2">
    <source>
        <dbReference type="SAM" id="MobiDB-lite"/>
    </source>
</evidence>
<accession>A0A9Q0J2C0</accession>
<keyword evidence="5" id="KW-1185">Reference proteome</keyword>
<dbReference type="PANTHER" id="PTHR31286:SF178">
    <property type="entry name" value="DUF4283 DOMAIN-CONTAINING PROTEIN"/>
    <property type="match status" value="1"/>
</dbReference>
<gene>
    <name evidence="4" type="ORF">Tsubulata_018194</name>
</gene>
<dbReference type="PROSITE" id="PS50158">
    <property type="entry name" value="ZF_CCHC"/>
    <property type="match status" value="1"/>
</dbReference>
<evidence type="ECO:0000313" key="5">
    <source>
        <dbReference type="Proteomes" id="UP001141552"/>
    </source>
</evidence>
<dbReference type="Pfam" id="PF14392">
    <property type="entry name" value="zf-CCHC_4"/>
    <property type="match status" value="1"/>
</dbReference>
<dbReference type="OrthoDB" id="852325at2759"/>
<keyword evidence="1" id="KW-0863">Zinc-finger</keyword>